<dbReference type="Pfam" id="PF00072">
    <property type="entry name" value="Response_reg"/>
    <property type="match status" value="1"/>
</dbReference>
<dbReference type="Gene3D" id="1.10.3210.10">
    <property type="entry name" value="Hypothetical protein af1432"/>
    <property type="match status" value="1"/>
</dbReference>
<dbReference type="Proteomes" id="UP000233293">
    <property type="component" value="Unassembled WGS sequence"/>
</dbReference>
<dbReference type="OrthoDB" id="9803649at2"/>
<dbReference type="PANTHER" id="PTHR33525:SF3">
    <property type="entry name" value="RIBONUCLEASE Y"/>
    <property type="match status" value="1"/>
</dbReference>
<dbReference type="EMBL" id="PIUM01000004">
    <property type="protein sequence ID" value="PKU25531.1"/>
    <property type="molecule type" value="Genomic_DNA"/>
</dbReference>
<evidence type="ECO:0008006" key="6">
    <source>
        <dbReference type="Google" id="ProtNLM"/>
    </source>
</evidence>
<protein>
    <recommendedName>
        <fullName evidence="6">Two-component system response regulator</fullName>
    </recommendedName>
</protein>
<keyword evidence="1" id="KW-0597">Phosphoprotein</keyword>
<evidence type="ECO:0000256" key="1">
    <source>
        <dbReference type="PROSITE-ProRule" id="PRU00169"/>
    </source>
</evidence>
<dbReference type="PIRSF" id="PIRSF036883">
    <property type="entry name" value="RR_HD-GYP_mod"/>
    <property type="match status" value="1"/>
</dbReference>
<dbReference type="InterPro" id="IPR014626">
    <property type="entry name" value="Sig_transdc_resp-reg_put"/>
</dbReference>
<dbReference type="SUPFAM" id="SSF109604">
    <property type="entry name" value="HD-domain/PDEase-like"/>
    <property type="match status" value="1"/>
</dbReference>
<evidence type="ECO:0000259" key="3">
    <source>
        <dbReference type="PROSITE" id="PS51833"/>
    </source>
</evidence>
<dbReference type="PROSITE" id="PS51833">
    <property type="entry name" value="HDOD"/>
    <property type="match status" value="1"/>
</dbReference>
<evidence type="ECO:0000313" key="4">
    <source>
        <dbReference type="EMBL" id="PKU25531.1"/>
    </source>
</evidence>
<feature type="modified residue" description="4-aspartylphosphate" evidence="1">
    <location>
        <position position="56"/>
    </location>
</feature>
<evidence type="ECO:0000259" key="2">
    <source>
        <dbReference type="PROSITE" id="PS50110"/>
    </source>
</evidence>
<dbReference type="Pfam" id="PF08668">
    <property type="entry name" value="HDOD"/>
    <property type="match status" value="1"/>
</dbReference>
<feature type="domain" description="Response regulatory" evidence="2">
    <location>
        <begin position="5"/>
        <end position="120"/>
    </location>
</feature>
<keyword evidence="5" id="KW-1185">Reference proteome</keyword>
<reference evidence="5" key="1">
    <citation type="submission" date="2017-12" db="EMBL/GenBank/DDBJ databases">
        <title>Draft genome sequence of Telmatospirillum siberiense 26-4b1T, an acidotolerant peatland alphaproteobacterium potentially involved in sulfur cycling.</title>
        <authorList>
            <person name="Hausmann B."/>
            <person name="Pjevac P."/>
            <person name="Schreck K."/>
            <person name="Herbold C.W."/>
            <person name="Daims H."/>
            <person name="Wagner M."/>
            <person name="Pester M."/>
            <person name="Loy A."/>
        </authorList>
    </citation>
    <scope>NUCLEOTIDE SEQUENCE [LARGE SCALE GENOMIC DNA]</scope>
    <source>
        <strain evidence="5">26-4b1</strain>
    </source>
</reference>
<dbReference type="GO" id="GO:0000160">
    <property type="term" value="P:phosphorelay signal transduction system"/>
    <property type="evidence" value="ECO:0007669"/>
    <property type="project" value="InterPro"/>
</dbReference>
<dbReference type="InterPro" id="IPR052340">
    <property type="entry name" value="RNase_Y/CdgJ"/>
</dbReference>
<gene>
    <name evidence="4" type="ORF">CWS72_05550</name>
</gene>
<dbReference type="CDD" id="cd17569">
    <property type="entry name" value="REC_HupR-like"/>
    <property type="match status" value="1"/>
</dbReference>
<dbReference type="InterPro" id="IPR013976">
    <property type="entry name" value="HDOD"/>
</dbReference>
<dbReference type="PROSITE" id="PS50110">
    <property type="entry name" value="RESPONSE_REGULATORY"/>
    <property type="match status" value="1"/>
</dbReference>
<dbReference type="Gene3D" id="3.40.50.2300">
    <property type="match status" value="1"/>
</dbReference>
<dbReference type="InterPro" id="IPR011006">
    <property type="entry name" value="CheY-like_superfamily"/>
</dbReference>
<name>A0A2N3PYU9_9PROT</name>
<comment type="caution">
    <text evidence="4">The sequence shown here is derived from an EMBL/GenBank/DDBJ whole genome shotgun (WGS) entry which is preliminary data.</text>
</comment>
<dbReference type="InterPro" id="IPR001789">
    <property type="entry name" value="Sig_transdc_resp-reg_receiver"/>
</dbReference>
<feature type="domain" description="HDOD" evidence="3">
    <location>
        <begin position="141"/>
        <end position="337"/>
    </location>
</feature>
<sequence>MGRPRILFVDDEPNVLQGLQRMLRYMRIEWDMRFVDSGRAALDMMEQERFAAVVTDMRMPGMDGAELLAEVRRRDPGAVRVILSGYSDADSVMRTVGPAHQFLAKPCSAQVLVDVILRAFELERVLGSEHLRKLLTGLKGLPTPSDTYYTLLDYMKRPEASATGLAEIIGRDVAMTAELLKLTNSSYFGLSSRLSQPLQAVRILGFETLGALVLRIGIFRNFQGLPEMAMLVEEVNRDSFFVARVARRIARLENFDEHAQEEAYCAAMLSSIGLLVLLDQCPHDVARVKAAVAAGVDPQDAEVAVFGASHFQVGAYLLGLWGFNKAVVEAVAFLGRPSAASIGVLDIAGVVHIARVVSGPSPIYAQPAKGADIGRLPLDKAYLQSLGKDDRLVTWSAEAAVEAGRSS</sequence>
<accession>A0A2N3PYU9</accession>
<evidence type="ECO:0000313" key="5">
    <source>
        <dbReference type="Proteomes" id="UP000233293"/>
    </source>
</evidence>
<organism evidence="4 5">
    <name type="scientific">Telmatospirillum siberiense</name>
    <dbReference type="NCBI Taxonomy" id="382514"/>
    <lineage>
        <taxon>Bacteria</taxon>
        <taxon>Pseudomonadati</taxon>
        <taxon>Pseudomonadota</taxon>
        <taxon>Alphaproteobacteria</taxon>
        <taxon>Rhodospirillales</taxon>
        <taxon>Rhodospirillaceae</taxon>
        <taxon>Telmatospirillum</taxon>
    </lineage>
</organism>
<dbReference type="AlphaFoldDB" id="A0A2N3PYU9"/>
<dbReference type="SUPFAM" id="SSF52172">
    <property type="entry name" value="CheY-like"/>
    <property type="match status" value="1"/>
</dbReference>
<dbReference type="SMART" id="SM00448">
    <property type="entry name" value="REC"/>
    <property type="match status" value="1"/>
</dbReference>
<proteinExistence type="predicted"/>
<dbReference type="RefSeq" id="WP_101249586.1">
    <property type="nucleotide sequence ID" value="NZ_PIUM01000004.1"/>
</dbReference>
<dbReference type="PANTHER" id="PTHR33525">
    <property type="match status" value="1"/>
</dbReference>